<dbReference type="PANTHER" id="PTHR15854:SF4">
    <property type="entry name" value="PEROXYNITRITE ISOMERASE THAP4"/>
    <property type="match status" value="1"/>
</dbReference>
<evidence type="ECO:0000256" key="4">
    <source>
        <dbReference type="SAM" id="SignalP"/>
    </source>
</evidence>
<dbReference type="SUPFAM" id="SSF50814">
    <property type="entry name" value="Lipocalins"/>
    <property type="match status" value="1"/>
</dbReference>
<dbReference type="InterPro" id="IPR012674">
    <property type="entry name" value="Calycin"/>
</dbReference>
<keyword evidence="3" id="KW-0812">Transmembrane</keyword>
<evidence type="ECO:0000313" key="6">
    <source>
        <dbReference type="Proteomes" id="UP000036681"/>
    </source>
</evidence>
<evidence type="ECO:0000313" key="7">
    <source>
        <dbReference type="WBParaSite" id="ALUE_0001148801-mRNA-1"/>
    </source>
</evidence>
<dbReference type="InterPro" id="IPR014878">
    <property type="entry name" value="THAP4-like_heme-bd"/>
</dbReference>
<keyword evidence="3" id="KW-0472">Membrane</keyword>
<dbReference type="PROSITE" id="PS51670">
    <property type="entry name" value="SHKT"/>
    <property type="match status" value="1"/>
</dbReference>
<dbReference type="WBParaSite" id="ALUE_0001148801-mRNA-1">
    <property type="protein sequence ID" value="ALUE_0001148801-mRNA-1"/>
    <property type="gene ID" value="ALUE_0001148801"/>
</dbReference>
<dbReference type="PANTHER" id="PTHR15854">
    <property type="entry name" value="THAP4 PROTEIN"/>
    <property type="match status" value="1"/>
</dbReference>
<keyword evidence="4" id="KW-0732">Signal</keyword>
<dbReference type="Gene3D" id="2.40.128.20">
    <property type="match status" value="1"/>
</dbReference>
<evidence type="ECO:0000256" key="1">
    <source>
        <dbReference type="ARBA" id="ARBA00036993"/>
    </source>
</evidence>
<dbReference type="AlphaFoldDB" id="A0A9J2PPT7"/>
<protein>
    <submittedName>
        <fullName evidence="7">ShKT domain-containing protein</fullName>
    </submittedName>
</protein>
<evidence type="ECO:0000259" key="5">
    <source>
        <dbReference type="PROSITE" id="PS51670"/>
    </source>
</evidence>
<comment type="catalytic activity">
    <reaction evidence="1">
        <text>peroxynitrite = nitrate</text>
        <dbReference type="Rhea" id="RHEA:63116"/>
        <dbReference type="ChEBI" id="CHEBI:17632"/>
        <dbReference type="ChEBI" id="CHEBI:25941"/>
    </reaction>
    <physiologicalReaction direction="left-to-right" evidence="1">
        <dbReference type="Rhea" id="RHEA:63117"/>
    </physiologicalReaction>
</comment>
<keyword evidence="3" id="KW-1133">Transmembrane helix</keyword>
<dbReference type="InterPro" id="IPR003582">
    <property type="entry name" value="ShKT_dom"/>
</dbReference>
<dbReference type="Proteomes" id="UP000036681">
    <property type="component" value="Unplaced"/>
</dbReference>
<feature type="transmembrane region" description="Helical" evidence="3">
    <location>
        <begin position="169"/>
        <end position="191"/>
    </location>
</feature>
<name>A0A9J2PPT7_ASCLU</name>
<accession>A0A9J2PPT7</accession>
<comment type="caution">
    <text evidence="2">Lacks conserved residue(s) required for the propagation of feature annotation.</text>
</comment>
<reference evidence="7" key="1">
    <citation type="submission" date="2023-03" db="UniProtKB">
        <authorList>
            <consortium name="WormBaseParasite"/>
        </authorList>
    </citation>
    <scope>IDENTIFICATION</scope>
</reference>
<sequence>MASIASSCLAIILLHVNLHSSDATEVKPVDETCADHDRHCFEWVAANARDCLHAPYVKMNCRKTCDECGTPDKRFDVRNMPEVLRPIAFLLGIWRSEAGGKAIFPTIPIFTYGEQVEISLPDSGMRALKALNYTLVDSFLLFFNLHKTQNLTSILKLFMKKKCKFEKCIHIYVFIYLFIFIFIFIFIYLFIY</sequence>
<feature type="signal peptide" evidence="4">
    <location>
        <begin position="1"/>
        <end position="23"/>
    </location>
</feature>
<dbReference type="Pfam" id="PF08768">
    <property type="entry name" value="THAP4_heme-bd"/>
    <property type="match status" value="1"/>
</dbReference>
<evidence type="ECO:0000256" key="2">
    <source>
        <dbReference type="PROSITE-ProRule" id="PRU01005"/>
    </source>
</evidence>
<keyword evidence="6" id="KW-1185">Reference proteome</keyword>
<evidence type="ECO:0000256" key="3">
    <source>
        <dbReference type="SAM" id="Phobius"/>
    </source>
</evidence>
<feature type="chain" id="PRO_5039889682" evidence="4">
    <location>
        <begin position="24"/>
        <end position="192"/>
    </location>
</feature>
<proteinExistence type="predicted"/>
<dbReference type="SMART" id="SM00254">
    <property type="entry name" value="ShKT"/>
    <property type="match status" value="1"/>
</dbReference>
<dbReference type="InterPro" id="IPR045165">
    <property type="entry name" value="Nitrobindin"/>
</dbReference>
<feature type="domain" description="ShKT" evidence="5">
    <location>
        <begin position="33"/>
        <end position="68"/>
    </location>
</feature>
<organism evidence="6 7">
    <name type="scientific">Ascaris lumbricoides</name>
    <name type="common">Giant roundworm</name>
    <dbReference type="NCBI Taxonomy" id="6252"/>
    <lineage>
        <taxon>Eukaryota</taxon>
        <taxon>Metazoa</taxon>
        <taxon>Ecdysozoa</taxon>
        <taxon>Nematoda</taxon>
        <taxon>Chromadorea</taxon>
        <taxon>Rhabditida</taxon>
        <taxon>Spirurina</taxon>
        <taxon>Ascaridomorpha</taxon>
        <taxon>Ascaridoidea</taxon>
        <taxon>Ascarididae</taxon>
        <taxon>Ascaris</taxon>
    </lineage>
</organism>